<feature type="region of interest" description="Disordered" evidence="1">
    <location>
        <begin position="83"/>
        <end position="110"/>
    </location>
</feature>
<dbReference type="Proteomes" id="UP001597261">
    <property type="component" value="Unassembled WGS sequence"/>
</dbReference>
<gene>
    <name evidence="3" type="ORF">ACFSL4_28520</name>
</gene>
<feature type="transmembrane region" description="Helical" evidence="2">
    <location>
        <begin position="115"/>
        <end position="137"/>
    </location>
</feature>
<dbReference type="EMBL" id="JBHUDX010000085">
    <property type="protein sequence ID" value="MFD1662027.1"/>
    <property type="molecule type" value="Genomic_DNA"/>
</dbReference>
<comment type="caution">
    <text evidence="3">The sequence shown here is derived from an EMBL/GenBank/DDBJ whole genome shotgun (WGS) entry which is preliminary data.</text>
</comment>
<evidence type="ECO:0000313" key="4">
    <source>
        <dbReference type="Proteomes" id="UP001597261"/>
    </source>
</evidence>
<protein>
    <submittedName>
        <fullName evidence="3">Uncharacterized protein</fullName>
    </submittedName>
</protein>
<keyword evidence="2" id="KW-1133">Transmembrane helix</keyword>
<proteinExistence type="predicted"/>
<evidence type="ECO:0000256" key="1">
    <source>
        <dbReference type="SAM" id="MobiDB-lite"/>
    </source>
</evidence>
<feature type="compositionally biased region" description="Low complexity" evidence="1">
    <location>
        <begin position="245"/>
        <end position="273"/>
    </location>
</feature>
<organism evidence="3 4">
    <name type="scientific">Streptomyces caeni</name>
    <dbReference type="NCBI Taxonomy" id="2307231"/>
    <lineage>
        <taxon>Bacteria</taxon>
        <taxon>Bacillati</taxon>
        <taxon>Actinomycetota</taxon>
        <taxon>Actinomycetes</taxon>
        <taxon>Kitasatosporales</taxon>
        <taxon>Streptomycetaceae</taxon>
        <taxon>Streptomyces</taxon>
    </lineage>
</organism>
<reference evidence="4" key="1">
    <citation type="journal article" date="2019" name="Int. J. Syst. Evol. Microbiol.">
        <title>The Global Catalogue of Microorganisms (GCM) 10K type strain sequencing project: providing services to taxonomists for standard genome sequencing and annotation.</title>
        <authorList>
            <consortium name="The Broad Institute Genomics Platform"/>
            <consortium name="The Broad Institute Genome Sequencing Center for Infectious Disease"/>
            <person name="Wu L."/>
            <person name="Ma J."/>
        </authorList>
    </citation>
    <scope>NUCLEOTIDE SEQUENCE [LARGE SCALE GENOMIC DNA]</scope>
    <source>
        <strain evidence="4">CGMCC 1.12470</strain>
    </source>
</reference>
<name>A0ABW4IXV9_9ACTN</name>
<feature type="compositionally biased region" description="Basic and acidic residues" evidence="1">
    <location>
        <begin position="152"/>
        <end position="164"/>
    </location>
</feature>
<feature type="compositionally biased region" description="Basic and acidic residues" evidence="1">
    <location>
        <begin position="11"/>
        <end position="27"/>
    </location>
</feature>
<feature type="region of interest" description="Disordered" evidence="1">
    <location>
        <begin position="139"/>
        <end position="184"/>
    </location>
</feature>
<keyword evidence="4" id="KW-1185">Reference proteome</keyword>
<dbReference type="RefSeq" id="WP_381088938.1">
    <property type="nucleotide sequence ID" value="NZ_JBHUDX010000085.1"/>
</dbReference>
<evidence type="ECO:0000256" key="2">
    <source>
        <dbReference type="SAM" id="Phobius"/>
    </source>
</evidence>
<keyword evidence="2" id="KW-0472">Membrane</keyword>
<evidence type="ECO:0000313" key="3">
    <source>
        <dbReference type="EMBL" id="MFD1662027.1"/>
    </source>
</evidence>
<sequence length="280" mass="28560">MNGNGGAPGDETGRRTGMDADMGERHSGGGAPGRRHVHPGGTVPAPGAEAENAALEALLAAALRQDVVDAEGEQRAVAAFRATRDARARQARTRRRDDWRPREQRRTRRSVKATVAVLLTSLTLGGVAVAGIGSAGFSGDAGGDHGQPSHGATDRQAVRPDPTESRAPGTAASPERPETAQDTVAHCRAYEAVKDRGRAMDATAWQRLVAAAGGEDNVEAYCAEQLKAAATPSADKTGKSGTKGGSEVTAGSGTAAPAAPATRAVVPTTPAAGNSRRPGR</sequence>
<feature type="region of interest" description="Disordered" evidence="1">
    <location>
        <begin position="1"/>
        <end position="47"/>
    </location>
</feature>
<accession>A0ABW4IXV9</accession>
<keyword evidence="2" id="KW-0812">Transmembrane</keyword>
<feature type="compositionally biased region" description="Basic and acidic residues" evidence="1">
    <location>
        <begin position="95"/>
        <end position="104"/>
    </location>
</feature>
<feature type="region of interest" description="Disordered" evidence="1">
    <location>
        <begin position="229"/>
        <end position="280"/>
    </location>
</feature>